<comment type="caution">
    <text evidence="4">The sequence shown here is derived from an EMBL/GenBank/DDBJ whole genome shotgun (WGS) entry which is preliminary data.</text>
</comment>
<feature type="domain" description="Amidohydrolase-related" evidence="3">
    <location>
        <begin position="103"/>
        <end position="435"/>
    </location>
</feature>
<dbReference type="GO" id="GO:0005829">
    <property type="term" value="C:cytosol"/>
    <property type="evidence" value="ECO:0007669"/>
    <property type="project" value="TreeGrafter"/>
</dbReference>
<evidence type="ECO:0000313" key="4">
    <source>
        <dbReference type="EMBL" id="RIJ28266.1"/>
    </source>
</evidence>
<dbReference type="SUPFAM" id="SSF51338">
    <property type="entry name" value="Composite domain of metallo-dependent hydrolases"/>
    <property type="match status" value="1"/>
</dbReference>
<feature type="signal peptide" evidence="2">
    <location>
        <begin position="1"/>
        <end position="23"/>
    </location>
</feature>
<sequence>MKYAWRTASAAFLLLGAAACSEGGTGDAPSKAASGAFDKDPFPSTYEPYPSNPVLLQNATVYDGIGGVFENYDVLLRDGDIIQIGADLEPGEGIEVIDASDKFVTPGIIDNHSHLGVYPSPGVSAHSDGNEISGPVTAEVWAEHGAWPQDPGFVRALAGGVTSMQILPGSANLFGGRGVTVKNVPSRTVQGMKFPDAPYTLKMACGENPKRVYGYGGGRFPGGAPYSRMGNVAGYRSSWIEAQEYKRKWEKWEDEGGDPPSRNLELDTLKGVLDGDILVHMHCYRADEMAQIIDMSKEFGYKVTSFHHAVESYKIADKLAEEDICSAMWADWWGFKMEAYDGIRENIPLVHNAGACAIVHSDSDIGVQRLNQEAAKALADGNRAGLDISKADAWTWLSANPAKSLGIFDHTGSLEAGKDADVVVWSGDPFSVYSQAEKVYIDGVLMFDRNNPDLNPVTDFELGQPGEGDTK</sequence>
<proteinExistence type="predicted"/>
<dbReference type="GO" id="GO:0016812">
    <property type="term" value="F:hydrolase activity, acting on carbon-nitrogen (but not peptide) bonds, in cyclic amides"/>
    <property type="evidence" value="ECO:0007669"/>
    <property type="project" value="TreeGrafter"/>
</dbReference>
<dbReference type="AlphaFoldDB" id="A0A399R9M1"/>
<keyword evidence="5" id="KW-1185">Reference proteome</keyword>
<keyword evidence="2" id="KW-0732">Signal</keyword>
<evidence type="ECO:0000256" key="2">
    <source>
        <dbReference type="SAM" id="SignalP"/>
    </source>
</evidence>
<evidence type="ECO:0000256" key="1">
    <source>
        <dbReference type="ARBA" id="ARBA00001947"/>
    </source>
</evidence>
<dbReference type="Gene3D" id="2.30.40.10">
    <property type="entry name" value="Urease, subunit C, domain 1"/>
    <property type="match status" value="1"/>
</dbReference>
<feature type="chain" id="PRO_5017231528" evidence="2">
    <location>
        <begin position="24"/>
        <end position="471"/>
    </location>
</feature>
<dbReference type="RefSeq" id="WP_119376801.1">
    <property type="nucleotide sequence ID" value="NZ_QWFX01000013.1"/>
</dbReference>
<dbReference type="PANTHER" id="PTHR11647:SF1">
    <property type="entry name" value="COLLAPSIN RESPONSE MEDIATOR PROTEIN"/>
    <property type="match status" value="1"/>
</dbReference>
<dbReference type="InterPro" id="IPR006680">
    <property type="entry name" value="Amidohydro-rel"/>
</dbReference>
<protein>
    <submittedName>
        <fullName evidence="4">Amidohydrolase</fullName>
    </submittedName>
</protein>
<dbReference type="InterPro" id="IPR032466">
    <property type="entry name" value="Metal_Hydrolase"/>
</dbReference>
<comment type="cofactor">
    <cofactor evidence="1">
        <name>Zn(2+)</name>
        <dbReference type="ChEBI" id="CHEBI:29105"/>
    </cofactor>
</comment>
<dbReference type="Pfam" id="PF01979">
    <property type="entry name" value="Amidohydro_1"/>
    <property type="match status" value="1"/>
</dbReference>
<name>A0A399R9M1_9PROT</name>
<dbReference type="CDD" id="cd01309">
    <property type="entry name" value="Met_dep_hydrolase_C"/>
    <property type="match status" value="1"/>
</dbReference>
<dbReference type="InterPro" id="IPR011059">
    <property type="entry name" value="Metal-dep_hydrolase_composite"/>
</dbReference>
<organism evidence="4 5">
    <name type="scientific">Henriciella mobilis</name>
    <dbReference type="NCBI Taxonomy" id="2305467"/>
    <lineage>
        <taxon>Bacteria</taxon>
        <taxon>Pseudomonadati</taxon>
        <taxon>Pseudomonadota</taxon>
        <taxon>Alphaproteobacteria</taxon>
        <taxon>Hyphomonadales</taxon>
        <taxon>Hyphomonadaceae</taxon>
        <taxon>Henriciella</taxon>
    </lineage>
</organism>
<dbReference type="Gene3D" id="3.20.20.140">
    <property type="entry name" value="Metal-dependent hydrolases"/>
    <property type="match status" value="1"/>
</dbReference>
<dbReference type="SUPFAM" id="SSF51556">
    <property type="entry name" value="Metallo-dependent hydrolases"/>
    <property type="match status" value="1"/>
</dbReference>
<evidence type="ECO:0000259" key="3">
    <source>
        <dbReference type="Pfam" id="PF01979"/>
    </source>
</evidence>
<dbReference type="PANTHER" id="PTHR11647">
    <property type="entry name" value="HYDRANTOINASE/DIHYDROPYRIMIDINASE FAMILY MEMBER"/>
    <property type="match status" value="1"/>
</dbReference>
<dbReference type="InterPro" id="IPR050378">
    <property type="entry name" value="Metallo-dep_Hydrolases_sf"/>
</dbReference>
<dbReference type="EMBL" id="QWFX01000013">
    <property type="protein sequence ID" value="RIJ28266.1"/>
    <property type="molecule type" value="Genomic_DNA"/>
</dbReference>
<dbReference type="OrthoDB" id="9796020at2"/>
<gene>
    <name evidence="4" type="ORF">D1223_12760</name>
</gene>
<dbReference type="PROSITE" id="PS51257">
    <property type="entry name" value="PROKAR_LIPOPROTEIN"/>
    <property type="match status" value="1"/>
</dbReference>
<evidence type="ECO:0000313" key="5">
    <source>
        <dbReference type="Proteomes" id="UP000266385"/>
    </source>
</evidence>
<accession>A0A399R9M1</accession>
<dbReference type="Proteomes" id="UP000266385">
    <property type="component" value="Unassembled WGS sequence"/>
</dbReference>
<keyword evidence="4" id="KW-0378">Hydrolase</keyword>
<reference evidence="4 5" key="1">
    <citation type="submission" date="2018-08" db="EMBL/GenBank/DDBJ databases">
        <title>Henriciella mobilis sp. nov., isolated from seawater.</title>
        <authorList>
            <person name="Cheng H."/>
            <person name="Wu Y.-H."/>
            <person name="Xu X.-W."/>
            <person name="Guo L.-L."/>
        </authorList>
    </citation>
    <scope>NUCLEOTIDE SEQUENCE [LARGE SCALE GENOMIC DNA]</scope>
    <source>
        <strain evidence="4 5">JN25</strain>
    </source>
</reference>